<evidence type="ECO:0000256" key="5">
    <source>
        <dbReference type="ARBA" id="ARBA00022448"/>
    </source>
</evidence>
<dbReference type="Proteomes" id="UP000179076">
    <property type="component" value="Unassembled WGS sequence"/>
</dbReference>
<evidence type="ECO:0000256" key="14">
    <source>
        <dbReference type="PIRSR" id="PIRSR006105-1"/>
    </source>
</evidence>
<evidence type="ECO:0000256" key="11">
    <source>
        <dbReference type="ARBA" id="ARBA00023004"/>
    </source>
</evidence>
<dbReference type="GO" id="GO:0009061">
    <property type="term" value="P:anaerobic respiration"/>
    <property type="evidence" value="ECO:0007669"/>
    <property type="project" value="InterPro"/>
</dbReference>
<feature type="binding site" description="covalent" evidence="14">
    <location>
        <position position="120"/>
    </location>
    <ligand>
        <name>heme c</name>
        <dbReference type="ChEBI" id="CHEBI:61717"/>
        <label>2</label>
    </ligand>
</feature>
<reference evidence="17 18" key="1">
    <citation type="journal article" date="2016" name="Nat. Commun.">
        <title>Thousands of microbial genomes shed light on interconnected biogeochemical processes in an aquifer system.</title>
        <authorList>
            <person name="Anantharaman K."/>
            <person name="Brown C.T."/>
            <person name="Hug L.A."/>
            <person name="Sharon I."/>
            <person name="Castelle C.J."/>
            <person name="Probst A.J."/>
            <person name="Thomas B.C."/>
            <person name="Singh A."/>
            <person name="Wilkins M.J."/>
            <person name="Karaoz U."/>
            <person name="Brodie E.L."/>
            <person name="Williams K.H."/>
            <person name="Hubbard S.S."/>
            <person name="Banfield J.F."/>
        </authorList>
    </citation>
    <scope>NUCLEOTIDE SEQUENCE [LARGE SCALE GENOMIC DNA]</scope>
</reference>
<dbReference type="GO" id="GO:0042597">
    <property type="term" value="C:periplasmic space"/>
    <property type="evidence" value="ECO:0007669"/>
    <property type="project" value="UniProtKB-SubCell"/>
</dbReference>
<protein>
    <recommendedName>
        <fullName evidence="4 13">Periplasmic nitrate reductase, electron transfer subunit</fullName>
    </recommendedName>
    <alternativeName>
        <fullName evidence="12 13">Diheme cytochrome c NapB</fullName>
    </alternativeName>
</protein>
<dbReference type="EMBL" id="MFSP01000146">
    <property type="protein sequence ID" value="OGI63876.1"/>
    <property type="molecule type" value="Genomic_DNA"/>
</dbReference>
<dbReference type="Gene3D" id="1.10.1130.10">
    <property type="entry name" value="Flavocytochrome C3, Chain A"/>
    <property type="match status" value="1"/>
</dbReference>
<feature type="binding site" description="axial binding residue" evidence="15">
    <location>
        <position position="124"/>
    </location>
    <ligand>
        <name>heme c</name>
        <dbReference type="ChEBI" id="CHEBI:61717"/>
        <label>2</label>
    </ligand>
    <ligandPart>
        <name>Fe</name>
        <dbReference type="ChEBI" id="CHEBI:18248"/>
    </ligandPart>
</feature>
<gene>
    <name evidence="17" type="ORF">A2W18_11465</name>
</gene>
<dbReference type="PANTHER" id="PTHR38604:SF1">
    <property type="entry name" value="PERIPLASMIC NITRATE REDUCTASE, ELECTRON TRANSFER SUBUNIT"/>
    <property type="match status" value="1"/>
</dbReference>
<evidence type="ECO:0000256" key="4">
    <source>
        <dbReference type="ARBA" id="ARBA00013773"/>
    </source>
</evidence>
<evidence type="ECO:0000256" key="16">
    <source>
        <dbReference type="SAM" id="SignalP"/>
    </source>
</evidence>
<comment type="similarity">
    <text evidence="3 13">Belongs to the NapB family.</text>
</comment>
<feature type="binding site" description="axial binding residue" evidence="15">
    <location>
        <position position="84"/>
    </location>
    <ligand>
        <name>heme c</name>
        <dbReference type="ChEBI" id="CHEBI:61717"/>
        <label>1</label>
    </ligand>
    <ligandPart>
        <name>Fe</name>
        <dbReference type="ChEBI" id="CHEBI:18248"/>
    </ligandPart>
</feature>
<dbReference type="PANTHER" id="PTHR38604">
    <property type="entry name" value="PERIPLASMIC NITRATE REDUCTASE, ELECTRON TRANSFER SUBUNIT"/>
    <property type="match status" value="1"/>
</dbReference>
<dbReference type="PIRSF" id="PIRSF006105">
    <property type="entry name" value="NapB"/>
    <property type="match status" value="1"/>
</dbReference>
<dbReference type="GO" id="GO:0046872">
    <property type="term" value="F:metal ion binding"/>
    <property type="evidence" value="ECO:0007669"/>
    <property type="project" value="UniProtKB-KW"/>
</dbReference>
<feature type="signal peptide" evidence="16">
    <location>
        <begin position="1"/>
        <end position="19"/>
    </location>
</feature>
<comment type="function">
    <text evidence="1">Electron transfer subunit of the periplasmic nitrate reductase complex NapAB. Receives electrons from the membrane-anchored tetraheme c-type NapC protein and transfers these to NapA subunit, thus allowing electron flow between membrane and periplasm. Essential for periplasmic nitrate reduction with nitrate as the terminal electron acceptor.</text>
</comment>
<sequence length="151" mass="16629">MKRSIAVLAIGLVAVVALAQENGLTNALRGKASLDNEPRAALMPKMVNNDKRAARAFPMQPPLIPHQIEGYQVDRDFNKCLSCHARENVAESQAPMVSVTHFVDRDGNNLSQVSPRRYFCTQCHVPQMDIKAPVDSTFRDAASLTADKKGR</sequence>
<keyword evidence="9 13" id="KW-0574">Periplasm</keyword>
<dbReference type="SUPFAM" id="SSF48695">
    <property type="entry name" value="Multiheme cytochromes"/>
    <property type="match status" value="1"/>
</dbReference>
<feature type="binding site" description="axial binding residue" evidence="15">
    <location>
        <position position="101"/>
    </location>
    <ligand>
        <name>heme c</name>
        <dbReference type="ChEBI" id="CHEBI:61717"/>
        <label>2</label>
    </ligand>
    <ligandPart>
        <name>Fe</name>
        <dbReference type="ChEBI" id="CHEBI:18248"/>
    </ligandPart>
</feature>
<feature type="binding site" description="covalent" evidence="14">
    <location>
        <position position="123"/>
    </location>
    <ligand>
        <name>heme c</name>
        <dbReference type="ChEBI" id="CHEBI:61717"/>
        <label>2</label>
    </ligand>
</feature>
<feature type="chain" id="PRO_5009527131" description="Periplasmic nitrate reductase, electron transfer subunit" evidence="16">
    <location>
        <begin position="20"/>
        <end position="151"/>
    </location>
</feature>
<dbReference type="InterPro" id="IPR036280">
    <property type="entry name" value="Multihaem_cyt_sf"/>
</dbReference>
<evidence type="ECO:0000256" key="2">
    <source>
        <dbReference type="ARBA" id="ARBA00004418"/>
    </source>
</evidence>
<evidence type="ECO:0000313" key="18">
    <source>
        <dbReference type="Proteomes" id="UP000179076"/>
    </source>
</evidence>
<feature type="binding site" description="covalent" evidence="14">
    <location>
        <position position="83"/>
    </location>
    <ligand>
        <name>heme c</name>
        <dbReference type="ChEBI" id="CHEBI:61717"/>
        <label>1</label>
    </ligand>
</feature>
<evidence type="ECO:0000256" key="3">
    <source>
        <dbReference type="ARBA" id="ARBA00007368"/>
    </source>
</evidence>
<evidence type="ECO:0000256" key="6">
    <source>
        <dbReference type="ARBA" id="ARBA00022617"/>
    </source>
</evidence>
<comment type="PTM">
    <text evidence="14">Binds 2 heme C groups per subunit.</text>
</comment>
<comment type="subunit">
    <text evidence="13">Component of the periplasmic nitrate reductase NapAB complex composed of NapA and NapB.</text>
</comment>
<evidence type="ECO:0000256" key="15">
    <source>
        <dbReference type="PIRSR" id="PIRSR006105-2"/>
    </source>
</evidence>
<feature type="binding site" description="covalent" evidence="14">
    <location>
        <position position="80"/>
    </location>
    <ligand>
        <name>heme c</name>
        <dbReference type="ChEBI" id="CHEBI:61717"/>
        <label>1</label>
    </ligand>
</feature>
<evidence type="ECO:0000256" key="12">
    <source>
        <dbReference type="ARBA" id="ARBA00031832"/>
    </source>
</evidence>
<evidence type="ECO:0000313" key="17">
    <source>
        <dbReference type="EMBL" id="OGI63876.1"/>
    </source>
</evidence>
<keyword evidence="11 15" id="KW-0408">Iron</keyword>
<feature type="binding site" description="axial binding residue" evidence="15">
    <location>
        <position position="66"/>
    </location>
    <ligand>
        <name>heme c</name>
        <dbReference type="ChEBI" id="CHEBI:61717"/>
        <label>1</label>
    </ligand>
    <ligandPart>
        <name>Fe</name>
        <dbReference type="ChEBI" id="CHEBI:18248"/>
    </ligandPart>
</feature>
<name>A0A1F6V351_9PROT</name>
<organism evidence="17 18">
    <name type="scientific">Candidatus Muproteobacteria bacterium RBG_16_60_9</name>
    <dbReference type="NCBI Taxonomy" id="1817755"/>
    <lineage>
        <taxon>Bacteria</taxon>
        <taxon>Pseudomonadati</taxon>
        <taxon>Pseudomonadota</taxon>
        <taxon>Candidatus Muproteobacteria</taxon>
    </lineage>
</organism>
<evidence type="ECO:0000256" key="7">
    <source>
        <dbReference type="ARBA" id="ARBA00022723"/>
    </source>
</evidence>
<evidence type="ECO:0000256" key="13">
    <source>
        <dbReference type="PIRNR" id="PIRNR006105"/>
    </source>
</evidence>
<comment type="caution">
    <text evidence="17">The sequence shown here is derived from an EMBL/GenBank/DDBJ whole genome shotgun (WGS) entry which is preliminary data.</text>
</comment>
<dbReference type="Pfam" id="PF03892">
    <property type="entry name" value="NapB"/>
    <property type="match status" value="1"/>
</dbReference>
<dbReference type="AlphaFoldDB" id="A0A1F6V351"/>
<evidence type="ECO:0000256" key="8">
    <source>
        <dbReference type="ARBA" id="ARBA00022729"/>
    </source>
</evidence>
<dbReference type="FunFam" id="1.10.1130.10:FF:000001">
    <property type="entry name" value="Periplasmic nitrate reductase, electron transfer subunit"/>
    <property type="match status" value="1"/>
</dbReference>
<keyword evidence="7 15" id="KW-0479">Metal-binding</keyword>
<keyword evidence="8 16" id="KW-0732">Signal</keyword>
<evidence type="ECO:0000256" key="10">
    <source>
        <dbReference type="ARBA" id="ARBA00022982"/>
    </source>
</evidence>
<keyword evidence="5 13" id="KW-0813">Transport</keyword>
<proteinExistence type="inferred from homology"/>
<accession>A0A1F6V351</accession>
<evidence type="ECO:0000256" key="9">
    <source>
        <dbReference type="ARBA" id="ARBA00022764"/>
    </source>
</evidence>
<keyword evidence="10 13" id="KW-0249">Electron transport</keyword>
<comment type="subcellular location">
    <subcellularLocation>
        <location evidence="2 13">Periplasm</location>
    </subcellularLocation>
</comment>
<keyword evidence="6 14" id="KW-0349">Heme</keyword>
<evidence type="ECO:0000256" key="1">
    <source>
        <dbReference type="ARBA" id="ARBA00002599"/>
    </source>
</evidence>
<dbReference type="InterPro" id="IPR005591">
    <property type="entry name" value="NapB"/>
</dbReference>